<dbReference type="PANTHER" id="PTHR47027">
    <property type="entry name" value="REVERSE TRANSCRIPTASE DOMAIN-CONTAINING PROTEIN"/>
    <property type="match status" value="1"/>
</dbReference>
<reference evidence="2" key="1">
    <citation type="journal article" date="2015" name="Nat. Genet.">
        <title>The genome and transcriptome of the zoonotic hookworm Ancylostoma ceylanicum identify infection-specific gene families.</title>
        <authorList>
            <person name="Schwarz E.M."/>
            <person name="Hu Y."/>
            <person name="Antoshechkin I."/>
            <person name="Miller M.M."/>
            <person name="Sternberg P.W."/>
            <person name="Aroian R.V."/>
        </authorList>
    </citation>
    <scope>NUCLEOTIDE SEQUENCE</scope>
    <source>
        <strain evidence="2">HY135</strain>
    </source>
</reference>
<evidence type="ECO:0008006" key="3">
    <source>
        <dbReference type="Google" id="ProtNLM"/>
    </source>
</evidence>
<accession>A0A016S9Q6</accession>
<sequence>MKLNNTTDLKEEIIEIEGQPIERVYECVYLGQLISQPRNQVKEMRRRVQAGRSIFSRHRKFLKSRNVALDLKRKFVNTCILPAVLYGCEKWNSTKETALTLRSAQRRLERAMLGVRLVDRVNAKIIHSKTGLKDWIHTALKRKWNYANKLSLCREEMWANVTTSWLPMCKRSRGRPKTRWLDDIAKFRQRDSKELGNGWTTLFDGCINKSAELFAEKTRHILCYRDKRVK</sequence>
<evidence type="ECO:0000313" key="1">
    <source>
        <dbReference type="EMBL" id="EYB87052.1"/>
    </source>
</evidence>
<evidence type="ECO:0000313" key="2">
    <source>
        <dbReference type="Proteomes" id="UP000024635"/>
    </source>
</evidence>
<comment type="caution">
    <text evidence="1">The sequence shown here is derived from an EMBL/GenBank/DDBJ whole genome shotgun (WGS) entry which is preliminary data.</text>
</comment>
<keyword evidence="2" id="KW-1185">Reference proteome</keyword>
<name>A0A016S9Q6_9BILA</name>
<dbReference type="EMBL" id="JARK01001605">
    <property type="protein sequence ID" value="EYB87052.1"/>
    <property type="molecule type" value="Genomic_DNA"/>
</dbReference>
<proteinExistence type="predicted"/>
<dbReference type="PANTHER" id="PTHR47027:SF25">
    <property type="entry name" value="REVERSE TRANSCRIPTASE DOMAIN-CONTAINING PROTEIN"/>
    <property type="match status" value="1"/>
</dbReference>
<dbReference type="AlphaFoldDB" id="A0A016S9Q6"/>
<dbReference type="Proteomes" id="UP000024635">
    <property type="component" value="Unassembled WGS sequence"/>
</dbReference>
<gene>
    <name evidence="1" type="primary">Acey_s0269.g834</name>
    <name evidence="1" type="ORF">Y032_0269g834</name>
</gene>
<protein>
    <recommendedName>
        <fullName evidence="3">Reverse transcriptase domain-containing protein</fullName>
    </recommendedName>
</protein>
<dbReference type="OrthoDB" id="5857639at2759"/>
<organism evidence="1 2">
    <name type="scientific">Ancylostoma ceylanicum</name>
    <dbReference type="NCBI Taxonomy" id="53326"/>
    <lineage>
        <taxon>Eukaryota</taxon>
        <taxon>Metazoa</taxon>
        <taxon>Ecdysozoa</taxon>
        <taxon>Nematoda</taxon>
        <taxon>Chromadorea</taxon>
        <taxon>Rhabditida</taxon>
        <taxon>Rhabditina</taxon>
        <taxon>Rhabditomorpha</taxon>
        <taxon>Strongyloidea</taxon>
        <taxon>Ancylostomatidae</taxon>
        <taxon>Ancylostomatinae</taxon>
        <taxon>Ancylostoma</taxon>
    </lineage>
</organism>